<keyword evidence="2" id="KW-1185">Reference proteome</keyword>
<accession>A0ABW8IQV7</accession>
<proteinExistence type="predicted"/>
<dbReference type="EMBL" id="JADIKG010000009">
    <property type="protein sequence ID" value="MFK2872338.1"/>
    <property type="molecule type" value="Genomic_DNA"/>
</dbReference>
<gene>
    <name evidence="1" type="ORF">ISP13_02250</name>
</gene>
<comment type="caution">
    <text evidence="1">The sequence shown here is derived from an EMBL/GenBank/DDBJ whole genome shotgun (WGS) entry which is preliminary data.</text>
</comment>
<evidence type="ECO:0000313" key="2">
    <source>
        <dbReference type="Proteomes" id="UP001620405"/>
    </source>
</evidence>
<protein>
    <submittedName>
        <fullName evidence="1">Uncharacterized protein</fullName>
    </submittedName>
</protein>
<name>A0ABW8IQV7_9GAMM</name>
<reference evidence="1 2" key="1">
    <citation type="submission" date="2020-10" db="EMBL/GenBank/DDBJ databases">
        <title>Phylogeny of dyella-like bacteria.</title>
        <authorList>
            <person name="Fu J."/>
        </authorList>
    </citation>
    <scope>NUCLEOTIDE SEQUENCE [LARGE SCALE GENOMIC DNA]</scope>
    <source>
        <strain evidence="1 2">DHOB07</strain>
    </source>
</reference>
<dbReference type="Proteomes" id="UP001620405">
    <property type="component" value="Unassembled WGS sequence"/>
</dbReference>
<evidence type="ECO:0000313" key="1">
    <source>
        <dbReference type="EMBL" id="MFK2872338.1"/>
    </source>
</evidence>
<organism evidence="1 2">
    <name type="scientific">Dyella lipolytica</name>
    <dbReference type="NCBI Taxonomy" id="1867835"/>
    <lineage>
        <taxon>Bacteria</taxon>
        <taxon>Pseudomonadati</taxon>
        <taxon>Pseudomonadota</taxon>
        <taxon>Gammaproteobacteria</taxon>
        <taxon>Lysobacterales</taxon>
        <taxon>Rhodanobacteraceae</taxon>
        <taxon>Dyella</taxon>
    </lineage>
</organism>
<dbReference type="RefSeq" id="WP_284399118.1">
    <property type="nucleotide sequence ID" value="NZ_BSNQ01000003.1"/>
</dbReference>
<sequence length="86" mass="9816">MSQMSFFDAAYGSKRRRTQRDALLAQIEPVHPKAEDDRLPFAIETDATHPSNTAQEHRLGAIAAYALSDLWIARRWFAWAGELRLC</sequence>